<dbReference type="Gene3D" id="3.20.20.190">
    <property type="entry name" value="Phosphatidylinositol (PI) phosphodiesterase"/>
    <property type="match status" value="2"/>
</dbReference>
<evidence type="ECO:0000313" key="4">
    <source>
        <dbReference type="Proteomes" id="UP000005446"/>
    </source>
</evidence>
<proteinExistence type="predicted"/>
<dbReference type="InterPro" id="IPR030395">
    <property type="entry name" value="GP_PDE_dom"/>
</dbReference>
<dbReference type="PANTHER" id="PTHR43805:SF1">
    <property type="entry name" value="GP-PDE DOMAIN-CONTAINING PROTEIN"/>
    <property type="match status" value="1"/>
</dbReference>
<sequence>MGAFVGAVEVGAHAIETDDPTLKRCFGVDKKICDCDWNYLKTLKTVQEPQETMPRLRDLLKYLAKPGLEHIWVLLDIKLDDDPETLFKLLASTIADVTPSKPWNQRLVLGCWLQVMVGPFGNAMRKKIKKDNRSLFLWTVNEVEVMKWSIRKEVDGVITDDPKKYLEVCDTYEGAPIHFSAATWAKIILMNILSRVFLIVIYWRDFKLKVKKNKPIEA</sequence>
<dbReference type="Proteomes" id="UP000005446">
    <property type="component" value="Unassembled WGS sequence"/>
</dbReference>
<keyword evidence="1" id="KW-0472">Membrane</keyword>
<dbReference type="HOGENOM" id="CLU_030006_1_2_1"/>
<dbReference type="PANTHER" id="PTHR43805">
    <property type="entry name" value="GLYCEROPHOSPHORYL DIESTER PHOSPHODIESTERASE"/>
    <property type="match status" value="1"/>
</dbReference>
<comment type="caution">
    <text evidence="3">The sequence shown here is derived from an EMBL/GenBank/DDBJ whole genome shotgun (WGS) entry which is preliminary data.</text>
</comment>
<gene>
    <name evidence="3" type="ORF">M7I_0361</name>
</gene>
<keyword evidence="4" id="KW-1185">Reference proteome</keyword>
<organism evidence="3 4">
    <name type="scientific">Glarea lozoyensis (strain ATCC 74030 / MF5533)</name>
    <dbReference type="NCBI Taxonomy" id="1104152"/>
    <lineage>
        <taxon>Eukaryota</taxon>
        <taxon>Fungi</taxon>
        <taxon>Dikarya</taxon>
        <taxon>Ascomycota</taxon>
        <taxon>Pezizomycotina</taxon>
        <taxon>Leotiomycetes</taxon>
        <taxon>Helotiales</taxon>
        <taxon>Helotiaceae</taxon>
        <taxon>Glarea</taxon>
    </lineage>
</organism>
<reference evidence="3 4" key="1">
    <citation type="journal article" date="2012" name="Eukaryot. Cell">
        <title>Genome sequence of the fungus Glarea lozoyensis: the first genome sequence of a species from the Helotiaceae family.</title>
        <authorList>
            <person name="Youssar L."/>
            <person name="Gruening B.A."/>
            <person name="Erxleben A."/>
            <person name="Guenther S."/>
            <person name="Huettel W."/>
        </authorList>
    </citation>
    <scope>NUCLEOTIDE SEQUENCE [LARGE SCALE GENOMIC DNA]</scope>
    <source>
        <strain evidence="4">ATCC 74030 / MF5533</strain>
    </source>
</reference>
<evidence type="ECO:0000313" key="3">
    <source>
        <dbReference type="EMBL" id="EHL03714.1"/>
    </source>
</evidence>
<keyword evidence="1" id="KW-1133">Transmembrane helix</keyword>
<keyword evidence="1" id="KW-0812">Transmembrane</keyword>
<dbReference type="SUPFAM" id="SSF51695">
    <property type="entry name" value="PLC-like phosphodiesterases"/>
    <property type="match status" value="1"/>
</dbReference>
<evidence type="ECO:0000259" key="2">
    <source>
        <dbReference type="Pfam" id="PF03009"/>
    </source>
</evidence>
<dbReference type="InParanoid" id="H0ED60"/>
<dbReference type="EMBL" id="AGUE01000006">
    <property type="protein sequence ID" value="EHL03714.1"/>
    <property type="molecule type" value="Genomic_DNA"/>
</dbReference>
<accession>H0ED60</accession>
<name>H0ED60_GLAL7</name>
<dbReference type="InterPro" id="IPR017946">
    <property type="entry name" value="PLC-like_Pdiesterase_TIM-brl"/>
</dbReference>
<feature type="transmembrane region" description="Helical" evidence="1">
    <location>
        <begin position="184"/>
        <end position="203"/>
    </location>
</feature>
<dbReference type="Pfam" id="PF03009">
    <property type="entry name" value="GDPD"/>
    <property type="match status" value="1"/>
</dbReference>
<protein>
    <recommendedName>
        <fullName evidence="2">GP-PDE domain-containing protein</fullName>
    </recommendedName>
</protein>
<dbReference type="OrthoDB" id="1058301at2759"/>
<dbReference type="AlphaFoldDB" id="H0ED60"/>
<dbReference type="GO" id="GO:0006629">
    <property type="term" value="P:lipid metabolic process"/>
    <property type="evidence" value="ECO:0007669"/>
    <property type="project" value="InterPro"/>
</dbReference>
<evidence type="ECO:0000256" key="1">
    <source>
        <dbReference type="SAM" id="Phobius"/>
    </source>
</evidence>
<feature type="domain" description="GP-PDE" evidence="2">
    <location>
        <begin position="124"/>
        <end position="163"/>
    </location>
</feature>
<dbReference type="GO" id="GO:0008081">
    <property type="term" value="F:phosphoric diester hydrolase activity"/>
    <property type="evidence" value="ECO:0007669"/>
    <property type="project" value="InterPro"/>
</dbReference>